<dbReference type="InterPro" id="IPR013445">
    <property type="entry name" value="CDP_4_6_deHydtase"/>
</dbReference>
<accession>A0ABW0PT90</accession>
<dbReference type="PANTHER" id="PTHR43245:SF10">
    <property type="entry name" value="SUGAR DEHYDRATASE_EPIMERASE YFNG-RELATED"/>
    <property type="match status" value="1"/>
</dbReference>
<dbReference type="EMBL" id="JBHSML010000002">
    <property type="protein sequence ID" value="MFC5515299.1"/>
    <property type="molecule type" value="Genomic_DNA"/>
</dbReference>
<dbReference type="InterPro" id="IPR050177">
    <property type="entry name" value="Lipid_A_modif_metabolic_enz"/>
</dbReference>
<feature type="domain" description="NAD(P)-binding" evidence="1">
    <location>
        <begin position="20"/>
        <end position="333"/>
    </location>
</feature>
<dbReference type="Proteomes" id="UP001596150">
    <property type="component" value="Unassembled WGS sequence"/>
</dbReference>
<keyword evidence="2" id="KW-0456">Lyase</keyword>
<gene>
    <name evidence="2" type="primary">rfbG</name>
    <name evidence="2" type="ORF">ACFPP9_05910</name>
</gene>
<comment type="caution">
    <text evidence="2">The sequence shown here is derived from an EMBL/GenBank/DDBJ whole genome shotgun (WGS) entry which is preliminary data.</text>
</comment>
<dbReference type="InterPro" id="IPR016040">
    <property type="entry name" value="NAD(P)-bd_dom"/>
</dbReference>
<protein>
    <submittedName>
        <fullName evidence="2">CDP-glucose 4,6-dehydratase</fullName>
        <ecNumber evidence="2">4.2.1.45</ecNumber>
    </submittedName>
</protein>
<sequence>MSALVDESYLSEVLRGRRILVTGHTGFKGGWLSLWLRRLGATVVGVALPPTAPSFCKAVGLEDLVDGRVGDIRSESAFGQSIEGQDFDLVIHLAAQAVVRASFEAPVDTYLTNVVGTAIVLNAARRMPSLRGVVVVTSDKCYENREWVWGYRENDPMGGRDPYSSSKGCAELVAAAFRSSFFNDPNGPQLSTVRAGNVIGGGDWGTDRLIPDLVRSVETGAPVRLRNPKSVRPWQHVLEPVRGYLLLAARLLEAGARYAGGWNFGPDTSSTVEVGTLADMVISKWDGRRPHYVVERRDNEPPESVVLRLDSTKSGVELGWKPLLRLEDTVAMTVAWYQKYQQDPARIRAFSNHQIDEYAAAWGRGG</sequence>
<proteinExistence type="predicted"/>
<keyword evidence="3" id="KW-1185">Reference proteome</keyword>
<dbReference type="PANTHER" id="PTHR43245">
    <property type="entry name" value="BIFUNCTIONAL POLYMYXIN RESISTANCE PROTEIN ARNA"/>
    <property type="match status" value="1"/>
</dbReference>
<dbReference type="Gene3D" id="3.90.25.10">
    <property type="entry name" value="UDP-galactose 4-epimerase, domain 1"/>
    <property type="match status" value="1"/>
</dbReference>
<name>A0ABW0PT90_9HYPH</name>
<organism evidence="2 3">
    <name type="scientific">Kaistia terrae</name>
    <dbReference type="NCBI Taxonomy" id="537017"/>
    <lineage>
        <taxon>Bacteria</taxon>
        <taxon>Pseudomonadati</taxon>
        <taxon>Pseudomonadota</taxon>
        <taxon>Alphaproteobacteria</taxon>
        <taxon>Hyphomicrobiales</taxon>
        <taxon>Kaistiaceae</taxon>
        <taxon>Kaistia</taxon>
    </lineage>
</organism>
<dbReference type="GO" id="GO:0047733">
    <property type="term" value="F:CDP-glucose 4,6-dehydratase activity"/>
    <property type="evidence" value="ECO:0007669"/>
    <property type="project" value="UniProtKB-EC"/>
</dbReference>
<dbReference type="RefSeq" id="WP_266343292.1">
    <property type="nucleotide sequence ID" value="NZ_JAPKNH010000002.1"/>
</dbReference>
<evidence type="ECO:0000259" key="1">
    <source>
        <dbReference type="Pfam" id="PF16363"/>
    </source>
</evidence>
<evidence type="ECO:0000313" key="3">
    <source>
        <dbReference type="Proteomes" id="UP001596150"/>
    </source>
</evidence>
<dbReference type="Gene3D" id="3.40.50.720">
    <property type="entry name" value="NAD(P)-binding Rossmann-like Domain"/>
    <property type="match status" value="1"/>
</dbReference>
<reference evidence="3" key="1">
    <citation type="journal article" date="2019" name="Int. J. Syst. Evol. Microbiol.">
        <title>The Global Catalogue of Microorganisms (GCM) 10K type strain sequencing project: providing services to taxonomists for standard genome sequencing and annotation.</title>
        <authorList>
            <consortium name="The Broad Institute Genomics Platform"/>
            <consortium name="The Broad Institute Genome Sequencing Center for Infectious Disease"/>
            <person name="Wu L."/>
            <person name="Ma J."/>
        </authorList>
    </citation>
    <scope>NUCLEOTIDE SEQUENCE [LARGE SCALE GENOMIC DNA]</scope>
    <source>
        <strain evidence="3">KACC 12633</strain>
    </source>
</reference>
<evidence type="ECO:0000313" key="2">
    <source>
        <dbReference type="EMBL" id="MFC5515299.1"/>
    </source>
</evidence>
<dbReference type="InterPro" id="IPR036291">
    <property type="entry name" value="NAD(P)-bd_dom_sf"/>
</dbReference>
<dbReference type="NCBIfam" id="TIGR02622">
    <property type="entry name" value="CDP_4_6_dhtase"/>
    <property type="match status" value="1"/>
</dbReference>
<dbReference type="SUPFAM" id="SSF51735">
    <property type="entry name" value="NAD(P)-binding Rossmann-fold domains"/>
    <property type="match status" value="1"/>
</dbReference>
<dbReference type="EC" id="4.2.1.45" evidence="2"/>
<dbReference type="Pfam" id="PF16363">
    <property type="entry name" value="GDP_Man_Dehyd"/>
    <property type="match status" value="1"/>
</dbReference>